<protein>
    <submittedName>
        <fullName evidence="4">SCP2 domain-containing protein</fullName>
    </submittedName>
</protein>
<dbReference type="GO" id="GO:0006744">
    <property type="term" value="P:ubiquinone biosynthetic process"/>
    <property type="evidence" value="ECO:0007669"/>
    <property type="project" value="InterPro"/>
</dbReference>
<dbReference type="PANTHER" id="PTHR38693">
    <property type="entry name" value="UBIQUINONE BIOSYNTHESIS PROTEIN UBIJ"/>
    <property type="match status" value="1"/>
</dbReference>
<dbReference type="Proteomes" id="UP000031390">
    <property type="component" value="Unassembled WGS sequence"/>
</dbReference>
<gene>
    <name evidence="3" type="ORF">MCC93_13750</name>
    <name evidence="4" type="ORF">MON37_03350</name>
</gene>
<feature type="domain" description="SCP2" evidence="2">
    <location>
        <begin position="8"/>
        <end position="94"/>
    </location>
</feature>
<feature type="coiled-coil region" evidence="1">
    <location>
        <begin position="159"/>
        <end position="186"/>
    </location>
</feature>
<keyword evidence="1" id="KW-0175">Coiled coil</keyword>
<dbReference type="InterPro" id="IPR003033">
    <property type="entry name" value="SCP2_sterol-bd_dom"/>
</dbReference>
<reference evidence="4 6" key="2">
    <citation type="submission" date="2022-03" db="EMBL/GenBank/DDBJ databases">
        <title>Genome sequencing of Morococcus cerebrosus.</title>
        <authorList>
            <person name="Baek M.-G."/>
            <person name="Yi H."/>
        </authorList>
    </citation>
    <scope>NUCLEOTIDE SEQUENCE [LARGE SCALE GENOMIC DNA]</scope>
    <source>
        <strain evidence="4 6">CIP 81.93</strain>
    </source>
</reference>
<evidence type="ECO:0000313" key="3">
    <source>
        <dbReference type="EMBL" id="KIC07443.1"/>
    </source>
</evidence>
<dbReference type="InterPro" id="IPR038989">
    <property type="entry name" value="UbiJ"/>
</dbReference>
<dbReference type="RefSeq" id="WP_039407578.1">
    <property type="nucleotide sequence ID" value="NZ_CP094242.1"/>
</dbReference>
<reference evidence="3 5" key="1">
    <citation type="submission" date="2014-12" db="EMBL/GenBank/DDBJ databases">
        <title>Genome sequence of Morococcus cerebrosus.</title>
        <authorList>
            <person name="Shin S.-K."/>
            <person name="Yi H."/>
        </authorList>
    </citation>
    <scope>NUCLEOTIDE SEQUENCE [LARGE SCALE GENOMIC DNA]</scope>
    <source>
        <strain evidence="3 5">CIP 81.93</strain>
    </source>
</reference>
<organism evidence="3 5">
    <name type="scientific">Morococcus cerebrosus</name>
    <dbReference type="NCBI Taxonomy" id="1056807"/>
    <lineage>
        <taxon>Bacteria</taxon>
        <taxon>Pseudomonadati</taxon>
        <taxon>Pseudomonadota</taxon>
        <taxon>Betaproteobacteria</taxon>
        <taxon>Neisseriales</taxon>
        <taxon>Neisseriaceae</taxon>
        <taxon>Morococcus</taxon>
    </lineage>
</organism>
<dbReference type="GeneID" id="64350686"/>
<dbReference type="Pfam" id="PF02036">
    <property type="entry name" value="SCP2"/>
    <property type="match status" value="1"/>
</dbReference>
<evidence type="ECO:0000259" key="2">
    <source>
        <dbReference type="Pfam" id="PF02036"/>
    </source>
</evidence>
<proteinExistence type="predicted"/>
<evidence type="ECO:0000313" key="5">
    <source>
        <dbReference type="Proteomes" id="UP000031390"/>
    </source>
</evidence>
<accession>A0A0C1EFF9</accession>
<name>A0A0C1EFF9_9NEIS</name>
<keyword evidence="6" id="KW-1185">Reference proteome</keyword>
<dbReference type="EMBL" id="CP094242">
    <property type="protein sequence ID" value="UNV87983.1"/>
    <property type="molecule type" value="Genomic_DNA"/>
</dbReference>
<dbReference type="Proteomes" id="UP000829504">
    <property type="component" value="Chromosome"/>
</dbReference>
<dbReference type="EMBL" id="JUFZ01000054">
    <property type="protein sequence ID" value="KIC07443.1"/>
    <property type="molecule type" value="Genomic_DNA"/>
</dbReference>
<evidence type="ECO:0000256" key="1">
    <source>
        <dbReference type="SAM" id="Coils"/>
    </source>
</evidence>
<dbReference type="AlphaFoldDB" id="A0A0C1EFF9"/>
<dbReference type="PANTHER" id="PTHR38693:SF1">
    <property type="entry name" value="UBIQUINONE BIOSYNTHESIS ACCESSORY FACTOR UBIJ"/>
    <property type="match status" value="1"/>
</dbReference>
<dbReference type="PATRIC" id="fig|1056807.3.peg.1323"/>
<sequence length="190" mass="20927">MSALFPVINHLIQQNPEHQQDLSRLSGKTLSLNLAGFGLTGRINHDGFLETADQPADTLITFHQSAIRKILTGQEPGVGDISLEGDLMLGMTVLPILGSLRYYASDDLARIFGDSLAGSISERAANIGQTVKKIGQSIAEQISDFSREPESPVIDAATLSVWMEEVDKLRDDVARLNERLDRLERDIWID</sequence>
<evidence type="ECO:0000313" key="4">
    <source>
        <dbReference type="EMBL" id="UNV87983.1"/>
    </source>
</evidence>
<evidence type="ECO:0000313" key="6">
    <source>
        <dbReference type="Proteomes" id="UP000829504"/>
    </source>
</evidence>